<organism evidence="1 2">
    <name type="scientific">Psilocybe cf. subviscida</name>
    <dbReference type="NCBI Taxonomy" id="2480587"/>
    <lineage>
        <taxon>Eukaryota</taxon>
        <taxon>Fungi</taxon>
        <taxon>Dikarya</taxon>
        <taxon>Basidiomycota</taxon>
        <taxon>Agaricomycotina</taxon>
        <taxon>Agaricomycetes</taxon>
        <taxon>Agaricomycetidae</taxon>
        <taxon>Agaricales</taxon>
        <taxon>Agaricineae</taxon>
        <taxon>Strophariaceae</taxon>
        <taxon>Psilocybe</taxon>
    </lineage>
</organism>
<accession>A0A8H5FBI8</accession>
<name>A0A8H5FBI8_9AGAR</name>
<comment type="caution">
    <text evidence="1">The sequence shown here is derived from an EMBL/GenBank/DDBJ whole genome shotgun (WGS) entry which is preliminary data.</text>
</comment>
<keyword evidence="2" id="KW-1185">Reference proteome</keyword>
<dbReference type="InterPro" id="IPR011992">
    <property type="entry name" value="EF-hand-dom_pair"/>
</dbReference>
<proteinExistence type="predicted"/>
<sequence length="136" mass="15516">MSDQETESRKSSLLLDEEDAITDQFEVCLKHIFAKYCTPAVPKASDATTLLVPPQNAYLTEEGLQKWAVDTNGEPFSDETKEEMAEFFDNTDDGFLTFKGFMQLYQLQTESDEEETWKDLAKHGFDRSLKLVAKES</sequence>
<dbReference type="OrthoDB" id="26525at2759"/>
<dbReference type="Proteomes" id="UP000567179">
    <property type="component" value="Unassembled WGS sequence"/>
</dbReference>
<dbReference type="AlphaFoldDB" id="A0A8H5FBI8"/>
<protein>
    <recommendedName>
        <fullName evidence="3">EF-hand domain-containing protein</fullName>
    </recommendedName>
</protein>
<evidence type="ECO:0008006" key="3">
    <source>
        <dbReference type="Google" id="ProtNLM"/>
    </source>
</evidence>
<dbReference type="Gene3D" id="1.10.238.10">
    <property type="entry name" value="EF-hand"/>
    <property type="match status" value="1"/>
</dbReference>
<dbReference type="EMBL" id="JAACJJ010000001">
    <property type="protein sequence ID" value="KAF5330806.1"/>
    <property type="molecule type" value="Genomic_DNA"/>
</dbReference>
<evidence type="ECO:0000313" key="2">
    <source>
        <dbReference type="Proteomes" id="UP000567179"/>
    </source>
</evidence>
<gene>
    <name evidence="1" type="ORF">D9619_005790</name>
</gene>
<dbReference type="SUPFAM" id="SSF47473">
    <property type="entry name" value="EF-hand"/>
    <property type="match status" value="1"/>
</dbReference>
<reference evidence="1 2" key="1">
    <citation type="journal article" date="2020" name="ISME J.">
        <title>Uncovering the hidden diversity of litter-decomposition mechanisms in mushroom-forming fungi.</title>
        <authorList>
            <person name="Floudas D."/>
            <person name="Bentzer J."/>
            <person name="Ahren D."/>
            <person name="Johansson T."/>
            <person name="Persson P."/>
            <person name="Tunlid A."/>
        </authorList>
    </citation>
    <scope>NUCLEOTIDE SEQUENCE [LARGE SCALE GENOMIC DNA]</scope>
    <source>
        <strain evidence="1 2">CBS 101986</strain>
    </source>
</reference>
<evidence type="ECO:0000313" key="1">
    <source>
        <dbReference type="EMBL" id="KAF5330806.1"/>
    </source>
</evidence>